<dbReference type="Gene3D" id="3.90.550.10">
    <property type="entry name" value="Spore Coat Polysaccharide Biosynthesis Protein SpsA, Chain A"/>
    <property type="match status" value="1"/>
</dbReference>
<dbReference type="InterPro" id="IPR029044">
    <property type="entry name" value="Nucleotide-diphossugar_trans"/>
</dbReference>
<dbReference type="Proteomes" id="UP000002432">
    <property type="component" value="Chromosome"/>
</dbReference>
<dbReference type="AlphaFoldDB" id="Q1IMR2"/>
<dbReference type="InterPro" id="IPR046981">
    <property type="entry name" value="G1P_cyt_trans"/>
</dbReference>
<dbReference type="PANTHER" id="PTHR47183">
    <property type="entry name" value="GLUCOSE-1-PHOSPHATE CYTIDYLYLTRANSFERASE-RELATED"/>
    <property type="match status" value="1"/>
</dbReference>
<dbReference type="InterPro" id="IPR013446">
    <property type="entry name" value="G1P_cyt_trans-like"/>
</dbReference>
<dbReference type="HOGENOM" id="CLU_029499_10_0_0"/>
<gene>
    <name evidence="2" type="ordered locus">Acid345_2837</name>
</gene>
<name>Q1IMR2_KORVE</name>
<keyword evidence="3" id="KW-1185">Reference proteome</keyword>
<sequence length="258" mass="29462">MKVVVLCGGLGTRLREETEFRPKPMVEIGGRPILWHIMKGYAASGFREFVLCLGYKGSAIKEYFLNYEAMNNDFTINLGRHSKLEFMNGHAEQDFQVTLADTGLNTMTGGRVKRIQKYITDDTFMMTYGDGVADVNIPKLLEFHKSHGKLATVTAVTPNSRFGIVDMSSEGKVMKFIEKPRTDGRANAGFFVLNRKVFDYISGDDCTFEREPMERLAADGQLMAYKHDGFFYAMDTYREYEFLNDLWAKGQAPWKVWQ</sequence>
<dbReference type="NCBIfam" id="TIGR02623">
    <property type="entry name" value="G1P_cyt_trans"/>
    <property type="match status" value="1"/>
</dbReference>
<dbReference type="SUPFAM" id="SSF53448">
    <property type="entry name" value="Nucleotide-diphospho-sugar transferases"/>
    <property type="match status" value="1"/>
</dbReference>
<accession>Q1IMR2</accession>
<dbReference type="InterPro" id="IPR005835">
    <property type="entry name" value="NTP_transferase_dom"/>
</dbReference>
<evidence type="ECO:0000259" key="1">
    <source>
        <dbReference type="Pfam" id="PF00483"/>
    </source>
</evidence>
<protein>
    <submittedName>
        <fullName evidence="2">Nucleotidyl transferase</fullName>
    </submittedName>
</protein>
<dbReference type="STRING" id="204669.Acid345_2837"/>
<dbReference type="eggNOG" id="COG1208">
    <property type="taxonomic scope" value="Bacteria"/>
</dbReference>
<dbReference type="PANTHER" id="PTHR47183:SF1">
    <property type="entry name" value="GLUCOSE-1-PHOSPHATE CYTIDYLYLTRANSFERASE"/>
    <property type="match status" value="1"/>
</dbReference>
<evidence type="ECO:0000313" key="3">
    <source>
        <dbReference type="Proteomes" id="UP000002432"/>
    </source>
</evidence>
<dbReference type="EnsemblBacteria" id="ABF41838">
    <property type="protein sequence ID" value="ABF41838"/>
    <property type="gene ID" value="Acid345_2837"/>
</dbReference>
<feature type="domain" description="Nucleotidyl transferase" evidence="1">
    <location>
        <begin position="2"/>
        <end position="205"/>
    </location>
</feature>
<dbReference type="GO" id="GO:0009243">
    <property type="term" value="P:O antigen biosynthetic process"/>
    <property type="evidence" value="ECO:0007669"/>
    <property type="project" value="InterPro"/>
</dbReference>
<dbReference type="Pfam" id="PF00483">
    <property type="entry name" value="NTP_transferase"/>
    <property type="match status" value="1"/>
</dbReference>
<dbReference type="RefSeq" id="WP_011523639.1">
    <property type="nucleotide sequence ID" value="NC_008009.1"/>
</dbReference>
<reference evidence="2 3" key="1">
    <citation type="journal article" date="2009" name="Appl. Environ. Microbiol.">
        <title>Three genomes from the phylum Acidobacteria provide insight into the lifestyles of these microorganisms in soils.</title>
        <authorList>
            <person name="Ward N.L."/>
            <person name="Challacombe J.F."/>
            <person name="Janssen P.H."/>
            <person name="Henrissat B."/>
            <person name="Coutinho P.M."/>
            <person name="Wu M."/>
            <person name="Xie G."/>
            <person name="Haft D.H."/>
            <person name="Sait M."/>
            <person name="Badger J."/>
            <person name="Barabote R.D."/>
            <person name="Bradley B."/>
            <person name="Brettin T.S."/>
            <person name="Brinkac L.M."/>
            <person name="Bruce D."/>
            <person name="Creasy T."/>
            <person name="Daugherty S.C."/>
            <person name="Davidsen T.M."/>
            <person name="DeBoy R.T."/>
            <person name="Detter J.C."/>
            <person name="Dodson R.J."/>
            <person name="Durkin A.S."/>
            <person name="Ganapathy A."/>
            <person name="Gwinn-Giglio M."/>
            <person name="Han C.S."/>
            <person name="Khouri H."/>
            <person name="Kiss H."/>
            <person name="Kothari S.P."/>
            <person name="Madupu R."/>
            <person name="Nelson K.E."/>
            <person name="Nelson W.C."/>
            <person name="Paulsen I."/>
            <person name="Penn K."/>
            <person name="Ren Q."/>
            <person name="Rosovitz M.J."/>
            <person name="Selengut J.D."/>
            <person name="Shrivastava S."/>
            <person name="Sullivan S.A."/>
            <person name="Tapia R."/>
            <person name="Thompson L.S."/>
            <person name="Watkins K.L."/>
            <person name="Yang Q."/>
            <person name="Yu C."/>
            <person name="Zafar N."/>
            <person name="Zhou L."/>
            <person name="Kuske C.R."/>
        </authorList>
    </citation>
    <scope>NUCLEOTIDE SEQUENCE [LARGE SCALE GENOMIC DNA]</scope>
    <source>
        <strain evidence="2 3">Ellin345</strain>
    </source>
</reference>
<evidence type="ECO:0000313" key="2">
    <source>
        <dbReference type="EMBL" id="ABF41838.1"/>
    </source>
</evidence>
<proteinExistence type="predicted"/>
<organism evidence="2 3">
    <name type="scientific">Koribacter versatilis (strain Ellin345)</name>
    <dbReference type="NCBI Taxonomy" id="204669"/>
    <lineage>
        <taxon>Bacteria</taxon>
        <taxon>Pseudomonadati</taxon>
        <taxon>Acidobacteriota</taxon>
        <taxon>Terriglobia</taxon>
        <taxon>Terriglobales</taxon>
        <taxon>Candidatus Korobacteraceae</taxon>
        <taxon>Candidatus Korobacter</taxon>
    </lineage>
</organism>
<dbReference type="KEGG" id="aba:Acid345_2837"/>
<dbReference type="GO" id="GO:0047343">
    <property type="term" value="F:glucose-1-phosphate cytidylyltransferase activity"/>
    <property type="evidence" value="ECO:0007669"/>
    <property type="project" value="InterPro"/>
</dbReference>
<dbReference type="CDD" id="cd02524">
    <property type="entry name" value="G1P_cytidylyltransferase"/>
    <property type="match status" value="1"/>
</dbReference>
<keyword evidence="2" id="KW-0808">Transferase</keyword>
<dbReference type="EMBL" id="CP000360">
    <property type="protein sequence ID" value="ABF41838.1"/>
    <property type="molecule type" value="Genomic_DNA"/>
</dbReference>
<dbReference type="OrthoDB" id="9801899at2"/>